<evidence type="ECO:0000313" key="2">
    <source>
        <dbReference type="EMBL" id="RNA70151.1"/>
    </source>
</evidence>
<gene>
    <name evidence="2" type="ORF">EBO34_09545</name>
</gene>
<dbReference type="AlphaFoldDB" id="A0A3M7TXY5"/>
<evidence type="ECO:0000259" key="1">
    <source>
        <dbReference type="Pfam" id="PF00085"/>
    </source>
</evidence>
<dbReference type="SUPFAM" id="SSF52833">
    <property type="entry name" value="Thioredoxin-like"/>
    <property type="match status" value="1"/>
</dbReference>
<sequence length="158" mass="18087">MKKIIIFGVAVVIIFGALAFVTSYQNQQQSEGNPYGKDRLHQETIDTLDDPNYDNIILPDELDEKIENEEDFTVYYFSPACQACNQVSPVIIPMADEKDIDLHLFNLLEFDDGFSQFGIEGTPTLIHYENGEEVERIYGAADQPTYEWFYDDIVLGEE</sequence>
<dbReference type="EMBL" id="RHIB01000001">
    <property type="protein sequence ID" value="RNA70151.1"/>
    <property type="molecule type" value="Genomic_DNA"/>
</dbReference>
<dbReference type="InterPro" id="IPR013766">
    <property type="entry name" value="Thioredoxin_domain"/>
</dbReference>
<reference evidence="2 3" key="1">
    <citation type="submission" date="2018-10" db="EMBL/GenBank/DDBJ databases">
        <title>Bacillus Keqinensis sp. nov., a moderately halophilic bacterium isolated from a saline-alkaline lake.</title>
        <authorList>
            <person name="Wang H."/>
        </authorList>
    </citation>
    <scope>NUCLEOTIDE SEQUENCE [LARGE SCALE GENOMIC DNA]</scope>
    <source>
        <strain evidence="2 3">KQ-3</strain>
    </source>
</reference>
<evidence type="ECO:0000313" key="3">
    <source>
        <dbReference type="Proteomes" id="UP000278746"/>
    </source>
</evidence>
<protein>
    <submittedName>
        <fullName evidence="2">Thioredoxin</fullName>
    </submittedName>
</protein>
<proteinExistence type="predicted"/>
<feature type="domain" description="Thioredoxin" evidence="1">
    <location>
        <begin position="60"/>
        <end position="143"/>
    </location>
</feature>
<dbReference type="OrthoDB" id="32134at2"/>
<dbReference type="Pfam" id="PF00085">
    <property type="entry name" value="Thioredoxin"/>
    <property type="match status" value="1"/>
</dbReference>
<organism evidence="2 3">
    <name type="scientific">Alteribacter keqinensis</name>
    <dbReference type="NCBI Taxonomy" id="2483800"/>
    <lineage>
        <taxon>Bacteria</taxon>
        <taxon>Bacillati</taxon>
        <taxon>Bacillota</taxon>
        <taxon>Bacilli</taxon>
        <taxon>Bacillales</taxon>
        <taxon>Bacillaceae</taxon>
        <taxon>Alteribacter</taxon>
    </lineage>
</organism>
<keyword evidence="3" id="KW-1185">Reference proteome</keyword>
<dbReference type="Gene3D" id="3.40.30.10">
    <property type="entry name" value="Glutaredoxin"/>
    <property type="match status" value="1"/>
</dbReference>
<name>A0A3M7TXY5_9BACI</name>
<comment type="caution">
    <text evidence="2">The sequence shown here is derived from an EMBL/GenBank/DDBJ whole genome shotgun (WGS) entry which is preliminary data.</text>
</comment>
<dbReference type="CDD" id="cd02947">
    <property type="entry name" value="TRX_family"/>
    <property type="match status" value="1"/>
</dbReference>
<dbReference type="InterPro" id="IPR036249">
    <property type="entry name" value="Thioredoxin-like_sf"/>
</dbReference>
<accession>A0A3M7TXY5</accession>
<dbReference type="RefSeq" id="WP_122897661.1">
    <property type="nucleotide sequence ID" value="NZ_RHIB01000001.1"/>
</dbReference>
<dbReference type="Proteomes" id="UP000278746">
    <property type="component" value="Unassembled WGS sequence"/>
</dbReference>